<dbReference type="Proteomes" id="UP000694867">
    <property type="component" value="Unplaced"/>
</dbReference>
<dbReference type="RefSeq" id="XP_018496363.1">
    <property type="nucleotide sequence ID" value="XM_018640847.1"/>
</dbReference>
<dbReference type="GeneID" id="108864702"/>
<evidence type="ECO:0000259" key="4">
    <source>
        <dbReference type="Pfam" id="PF04500"/>
    </source>
</evidence>
<organism evidence="6 7">
    <name type="scientific">Galendromus occidentalis</name>
    <name type="common">western predatory mite</name>
    <dbReference type="NCBI Taxonomy" id="34638"/>
    <lineage>
        <taxon>Eukaryota</taxon>
        <taxon>Metazoa</taxon>
        <taxon>Ecdysozoa</taxon>
        <taxon>Arthropoda</taxon>
        <taxon>Chelicerata</taxon>
        <taxon>Arachnida</taxon>
        <taxon>Acari</taxon>
        <taxon>Parasitiformes</taxon>
        <taxon>Mesostigmata</taxon>
        <taxon>Gamasina</taxon>
        <taxon>Phytoseioidea</taxon>
        <taxon>Phytoseiidae</taxon>
        <taxon>Typhlodrominae</taxon>
        <taxon>Galendromus</taxon>
    </lineage>
</organism>
<dbReference type="GO" id="GO:0008270">
    <property type="term" value="F:zinc ion binding"/>
    <property type="evidence" value="ECO:0007669"/>
    <property type="project" value="UniProtKB-KW"/>
</dbReference>
<dbReference type="Gene3D" id="2.20.25.240">
    <property type="match status" value="1"/>
</dbReference>
<evidence type="ECO:0000313" key="7">
    <source>
        <dbReference type="RefSeq" id="XP_018496363.1"/>
    </source>
</evidence>
<keyword evidence="2" id="KW-0863">Zinc-finger</keyword>
<dbReference type="Pfam" id="PF04500">
    <property type="entry name" value="FLYWCH"/>
    <property type="match status" value="1"/>
</dbReference>
<proteinExistence type="predicted"/>
<protein>
    <submittedName>
        <fullName evidence="7">Uncharacterized protein LOC108864702</fullName>
    </submittedName>
</protein>
<feature type="domain" description="FLYWCH-type" evidence="4">
    <location>
        <begin position="5"/>
        <end position="60"/>
    </location>
</feature>
<accession>A0AAJ7L794</accession>
<feature type="domain" description="MULE transposase" evidence="5">
    <location>
        <begin position="156"/>
        <end position="248"/>
    </location>
</feature>
<reference evidence="7" key="1">
    <citation type="submission" date="2025-08" db="UniProtKB">
        <authorList>
            <consortium name="RefSeq"/>
        </authorList>
    </citation>
    <scope>IDENTIFICATION</scope>
</reference>
<evidence type="ECO:0000256" key="2">
    <source>
        <dbReference type="ARBA" id="ARBA00022771"/>
    </source>
</evidence>
<keyword evidence="1" id="KW-0479">Metal-binding</keyword>
<evidence type="ECO:0000313" key="6">
    <source>
        <dbReference type="Proteomes" id="UP000694867"/>
    </source>
</evidence>
<gene>
    <name evidence="7" type="primary">LOC108864702</name>
</gene>
<evidence type="ECO:0000259" key="5">
    <source>
        <dbReference type="Pfam" id="PF10551"/>
    </source>
</evidence>
<dbReference type="AlphaFoldDB" id="A0AAJ7L794"/>
<dbReference type="InterPro" id="IPR018289">
    <property type="entry name" value="MULE_transposase_dom"/>
</dbReference>
<keyword evidence="6" id="KW-1185">Reference proteome</keyword>
<sequence>MPLNFVKSNRGKPLLCDEGYVYRKDRTINERTHWRCTVKTCFARVKTENDSIVGKPEHSHMPDPENIHVRQNLNQLHESAQRESWSRPMALISENLKAITSKAVMGRMPSTELLRQKVTEKGENFLFYDSGETEADRILVFATPENLNLLKKYDEWFVDGTFDVCPKLFDQLYTFHVGLPEKKSVPVMYCLLPSKTSATYRRLLDVVASALDGSLPRRVHVDFEIGMIKELERAFPGAEILGCMFHFHQCLWRRIQRDADLRRRYTADLDFALNVRMFPALSFVPTSDVLAVFNTLLQSKFVKENNYILTAFINYFESTWVGRERNAPLMKHEWWNTHNSVLNGIARTNNTVESWHSAFSKRAGGSNPHVLKFVEVLMTEQARTEFIVTNLLAQGPRAPRKRYRDRDGRLRALVCKYVDWNKLDYLEAVAHNITF</sequence>
<dbReference type="InterPro" id="IPR007588">
    <property type="entry name" value="Znf_FLYWCH"/>
</dbReference>
<name>A0AAJ7L794_9ACAR</name>
<dbReference type="PANTHER" id="PTHR47160:SF10">
    <property type="entry name" value="MULE TRANSPOSASE DOMAIN-CONTAINING PROTEIN"/>
    <property type="match status" value="1"/>
</dbReference>
<evidence type="ECO:0000256" key="1">
    <source>
        <dbReference type="ARBA" id="ARBA00022723"/>
    </source>
</evidence>
<dbReference type="Pfam" id="PF10551">
    <property type="entry name" value="MULE"/>
    <property type="match status" value="1"/>
</dbReference>
<dbReference type="KEGG" id="goe:108864702"/>
<dbReference type="PANTHER" id="PTHR47160">
    <property type="entry name" value="PUTATIVE-RELATED"/>
    <property type="match status" value="1"/>
</dbReference>
<evidence type="ECO:0000256" key="3">
    <source>
        <dbReference type="ARBA" id="ARBA00022833"/>
    </source>
</evidence>
<keyword evidence="3" id="KW-0862">Zinc</keyword>